<dbReference type="Pfam" id="PF00534">
    <property type="entry name" value="Glycos_transf_1"/>
    <property type="match status" value="1"/>
</dbReference>
<comment type="caution">
    <text evidence="3">The sequence shown here is derived from an EMBL/GenBank/DDBJ whole genome shotgun (WGS) entry which is preliminary data.</text>
</comment>
<proteinExistence type="predicted"/>
<dbReference type="InterPro" id="IPR001296">
    <property type="entry name" value="Glyco_trans_1"/>
</dbReference>
<dbReference type="PANTHER" id="PTHR46401:SF2">
    <property type="entry name" value="GLYCOSYLTRANSFERASE WBBK-RELATED"/>
    <property type="match status" value="1"/>
</dbReference>
<dbReference type="OrthoDB" id="9811239at2"/>
<dbReference type="Proteomes" id="UP000261828">
    <property type="component" value="Unassembled WGS sequence"/>
</dbReference>
<keyword evidence="4" id="KW-1185">Reference proteome</keyword>
<gene>
    <name evidence="3" type="ORF">DX873_10780</name>
</gene>
<evidence type="ECO:0000256" key="1">
    <source>
        <dbReference type="ARBA" id="ARBA00022679"/>
    </source>
</evidence>
<evidence type="ECO:0000313" key="3">
    <source>
        <dbReference type="EMBL" id="RDY59830.1"/>
    </source>
</evidence>
<feature type="domain" description="Glycosyl transferase family 1" evidence="2">
    <location>
        <begin position="209"/>
        <end position="368"/>
    </location>
</feature>
<protein>
    <submittedName>
        <fullName evidence="3">Glycosyltransferase</fullName>
    </submittedName>
</protein>
<dbReference type="PANTHER" id="PTHR46401">
    <property type="entry name" value="GLYCOSYLTRANSFERASE WBBK-RELATED"/>
    <property type="match status" value="1"/>
</dbReference>
<dbReference type="Gene3D" id="3.40.50.2000">
    <property type="entry name" value="Glycogen Phosphorylase B"/>
    <property type="match status" value="2"/>
</dbReference>
<dbReference type="EMBL" id="QTJX01000002">
    <property type="protein sequence ID" value="RDY59830.1"/>
    <property type="molecule type" value="Genomic_DNA"/>
</dbReference>
<dbReference type="RefSeq" id="WP_116184443.1">
    <property type="nucleotide sequence ID" value="NZ_QTJX01000002.1"/>
</dbReference>
<sequence length="395" mass="45125">MGTLNNQPKMGIPIVVGIDATNIGGGGGITHLKEVLNSFDQEFFKDKIASIVVFASKNTLNRLPELEVLQKKTFKNLNGNLLKRVFFQIRHFDTHIKESGVDVLFSVTGDYIGNFAPVVAMSRNMLLYERKIWKDINSIKEIVRFWLNYKKQRRCFKNASGVIFISNHAKTVICADLNLKEKNIVTIHHGLSLKFLKEPRAQKEISEYSFEKPFRMLYVSTVHVYKHQWNVVRAINVLRHKGLPVCLDLIGGVIFEPAGKRLKSTIQQVDPEGNFIQYHGHVDYDMIQNIYSMADGIVFASTCENMPNILLESMASGLPIACSSTLPMPEFLKNNGFYFDPHNVDSTVNAIECMLVNKSQREKMIKENIEEAKKYSWNKTSKDTFLNLIENYNHI</sequence>
<evidence type="ECO:0000313" key="4">
    <source>
        <dbReference type="Proteomes" id="UP000261828"/>
    </source>
</evidence>
<evidence type="ECO:0000259" key="2">
    <source>
        <dbReference type="Pfam" id="PF00534"/>
    </source>
</evidence>
<accession>A0A371JQP3</accession>
<organism evidence="3 4">
    <name type="scientific">Flagellimonas nanhaiensis</name>
    <dbReference type="NCBI Taxonomy" id="2292706"/>
    <lineage>
        <taxon>Bacteria</taxon>
        <taxon>Pseudomonadati</taxon>
        <taxon>Bacteroidota</taxon>
        <taxon>Flavobacteriia</taxon>
        <taxon>Flavobacteriales</taxon>
        <taxon>Flavobacteriaceae</taxon>
        <taxon>Flagellimonas</taxon>
    </lineage>
</organism>
<keyword evidence="1 3" id="KW-0808">Transferase</keyword>
<dbReference type="AlphaFoldDB" id="A0A371JQP3"/>
<name>A0A371JQP3_9FLAO</name>
<reference evidence="3 4" key="1">
    <citation type="submission" date="2018-08" db="EMBL/GenBank/DDBJ databases">
        <title>Muricauda nanhaiensis sp. nov., isolated from seawater of the South China Sea.</title>
        <authorList>
            <person name="Dang Y."/>
        </authorList>
    </citation>
    <scope>NUCLEOTIDE SEQUENCE [LARGE SCALE GENOMIC DNA]</scope>
    <source>
        <strain evidence="3 4">SM1704</strain>
    </source>
</reference>
<dbReference type="GO" id="GO:0016757">
    <property type="term" value="F:glycosyltransferase activity"/>
    <property type="evidence" value="ECO:0007669"/>
    <property type="project" value="InterPro"/>
</dbReference>
<dbReference type="GO" id="GO:0009103">
    <property type="term" value="P:lipopolysaccharide biosynthetic process"/>
    <property type="evidence" value="ECO:0007669"/>
    <property type="project" value="TreeGrafter"/>
</dbReference>
<dbReference type="SUPFAM" id="SSF53756">
    <property type="entry name" value="UDP-Glycosyltransferase/glycogen phosphorylase"/>
    <property type="match status" value="1"/>
</dbReference>